<evidence type="ECO:0000259" key="3">
    <source>
        <dbReference type="Pfam" id="PF14870"/>
    </source>
</evidence>
<evidence type="ECO:0000256" key="1">
    <source>
        <dbReference type="ARBA" id="ARBA00022531"/>
    </source>
</evidence>
<feature type="domain" description="Secretion system C-terminal sorting" evidence="4">
    <location>
        <begin position="418"/>
        <end position="485"/>
    </location>
</feature>
<feature type="domain" description="Photosynthesis system II assembly factor Ycf48/Hcf136-like" evidence="3">
    <location>
        <begin position="114"/>
        <end position="196"/>
    </location>
</feature>
<evidence type="ECO:0000313" key="5">
    <source>
        <dbReference type="EMBL" id="EFK96780.1"/>
    </source>
</evidence>
<gene>
    <name evidence="5" type="ORF">LDC_1194</name>
</gene>
<dbReference type="NCBIfam" id="TIGR04183">
    <property type="entry name" value="Por_Secre_tail"/>
    <property type="match status" value="1"/>
</dbReference>
<dbReference type="PANTHER" id="PTHR47199">
    <property type="entry name" value="PHOTOSYSTEM II STABILITY/ASSEMBLY FACTOR HCF136, CHLOROPLASTIC"/>
    <property type="match status" value="1"/>
</dbReference>
<evidence type="ECO:0000259" key="4">
    <source>
        <dbReference type="Pfam" id="PF18962"/>
    </source>
</evidence>
<evidence type="ECO:0000256" key="2">
    <source>
        <dbReference type="ARBA" id="ARBA00023276"/>
    </source>
</evidence>
<dbReference type="Gene3D" id="2.60.40.10">
    <property type="entry name" value="Immunoglobulins"/>
    <property type="match status" value="1"/>
</dbReference>
<organism evidence="5">
    <name type="scientific">sediment metagenome</name>
    <dbReference type="NCBI Taxonomy" id="749907"/>
    <lineage>
        <taxon>unclassified sequences</taxon>
        <taxon>metagenomes</taxon>
        <taxon>ecological metagenomes</taxon>
    </lineage>
</organism>
<dbReference type="PANTHER" id="PTHR47199:SF2">
    <property type="entry name" value="PHOTOSYSTEM II STABILITY_ASSEMBLY FACTOR HCF136, CHLOROPLASTIC"/>
    <property type="match status" value="1"/>
</dbReference>
<dbReference type="InterPro" id="IPR013783">
    <property type="entry name" value="Ig-like_fold"/>
</dbReference>
<dbReference type="GO" id="GO:0009523">
    <property type="term" value="C:photosystem II"/>
    <property type="evidence" value="ECO:0007669"/>
    <property type="project" value="UniProtKB-KW"/>
</dbReference>
<dbReference type="AlphaFoldDB" id="D9PI40"/>
<dbReference type="Pfam" id="PF18962">
    <property type="entry name" value="Por_Secre_tail"/>
    <property type="match status" value="1"/>
</dbReference>
<feature type="domain" description="Photosynthesis system II assembly factor Ycf48/Hcf136-like" evidence="3">
    <location>
        <begin position="19"/>
        <end position="104"/>
    </location>
</feature>
<keyword evidence="1" id="KW-0602">Photosynthesis</keyword>
<proteinExistence type="predicted"/>
<accession>D9PI40</accession>
<dbReference type="Gene3D" id="2.130.10.10">
    <property type="entry name" value="YVTN repeat-like/Quinoprotein amine dehydrogenase"/>
    <property type="match status" value="1"/>
</dbReference>
<comment type="caution">
    <text evidence="5">The sequence shown here is derived from an EMBL/GenBank/DDBJ whole genome shotgun (WGS) entry which is preliminary data.</text>
</comment>
<reference evidence="5" key="1">
    <citation type="submission" date="2010-07" db="EMBL/GenBank/DDBJ databases">
        <authorList>
            <consortium name="CONSOLIDER consortium CSD2007-00005"/>
            <person name="Guazzaroni M.-E."/>
            <person name="Richter M."/>
            <person name="Garcia-Salamanca A."/>
            <person name="Yarza P."/>
            <person name="Ferrer M."/>
        </authorList>
    </citation>
    <scope>NUCLEOTIDE SEQUENCE</scope>
</reference>
<dbReference type="EMBL" id="ADZX01000404">
    <property type="protein sequence ID" value="EFK96780.1"/>
    <property type="molecule type" value="Genomic_DNA"/>
</dbReference>
<protein>
    <submittedName>
        <fullName evidence="5">Uncharacterized protein</fullName>
    </submittedName>
</protein>
<dbReference type="InterPro" id="IPR015943">
    <property type="entry name" value="WD40/YVTN_repeat-like_dom_sf"/>
</dbReference>
<feature type="domain" description="Photosynthesis system II assembly factor Ycf48/Hcf136-like" evidence="3">
    <location>
        <begin position="203"/>
        <end position="273"/>
    </location>
</feature>
<dbReference type="SUPFAM" id="SSF110296">
    <property type="entry name" value="Oligoxyloglucan reducing end-specific cellobiohydrolase"/>
    <property type="match status" value="1"/>
</dbReference>
<keyword evidence="2" id="KW-0604">Photosystem II</keyword>
<dbReference type="Pfam" id="PF14870">
    <property type="entry name" value="PSII_BNR"/>
    <property type="match status" value="3"/>
</dbReference>
<reference evidence="5" key="2">
    <citation type="journal article" date="2011" name="Microb. Ecol.">
        <title>Taxonomic and Functional Metagenomic Profiling of the Microbial Community in the Anoxic Sediment of a Sub-saline Shallow Lake (Laguna de Carrizo, Central Spain).</title>
        <authorList>
            <person name="Ferrer M."/>
            <person name="Guazzaroni M.E."/>
            <person name="Richter M."/>
            <person name="Garcia-Salamanca A."/>
            <person name="Yarza P."/>
            <person name="Suarez-Suarez A."/>
            <person name="Solano J."/>
            <person name="Alcaide M."/>
            <person name="van Dillewijn P."/>
            <person name="Molina-Henares M.A."/>
            <person name="Lopez-Cortes N."/>
            <person name="Al-Ramahi Y."/>
            <person name="Guerrero C."/>
            <person name="Acosta A."/>
            <person name="de Eugenio L.I."/>
            <person name="Martinez V."/>
            <person name="Marques S."/>
            <person name="Rojo F."/>
            <person name="Santero E."/>
            <person name="Genilloud O."/>
            <person name="Perez-Perez J."/>
            <person name="Rossello-Mora R."/>
            <person name="Ramos J.L."/>
        </authorList>
    </citation>
    <scope>NUCLEOTIDE SEQUENCE</scope>
</reference>
<dbReference type="SUPFAM" id="SSF50939">
    <property type="entry name" value="Sialidases"/>
    <property type="match status" value="1"/>
</dbReference>
<dbReference type="InterPro" id="IPR026444">
    <property type="entry name" value="Secre_tail"/>
</dbReference>
<dbReference type="InterPro" id="IPR028203">
    <property type="entry name" value="PSII_CF48-like_dom"/>
</dbReference>
<dbReference type="InterPro" id="IPR036278">
    <property type="entry name" value="Sialidase_sf"/>
</dbReference>
<sequence>MRTLLQTFFFILLVTQIYFAQWHQQNEETLTLLEGVYFYNQSIGWAVGEDGTILYTNDAGLTWLSQTSGVTNWLFDVQFTDANTGWVVGDYGTILHTTDGGVTWFSQTSGTTYCLFHLHFADTNIGWAVGGTGFVGKTILYTTDGGTMWLSQINDTTHPRQQFTSVYFINDSKGWVVGGNGTILHTTDSGRTWTSLISGTTFYLCDVYFTDESTGWVVGDNGTILHTLDGGTTWLPQTSGTMNRLSGIYFSDADIGWAVGDHILHTSDGGKTWLNQFSGAWWLSDVHFTDANTGWSVGHAVILHTTNGGVVPVELNSFTATSKGKEVTLNWSTATELNNYGFEIQRKTSAGEFSTVAFVKGYGTTTQKKDYSFVDKNLDAGKYSYRLKQVDLDSKFEYSKVVEVEVISITSYLLEQNYPNPFNPSTTITYTLKEKSDVKLTLLNSLGEEVAVLVNEEQNRGYYNVEFDGSKLTSGVYFYQLKAVNPESSSGQAFVEIKKMILLR</sequence>
<dbReference type="GO" id="GO:0015979">
    <property type="term" value="P:photosynthesis"/>
    <property type="evidence" value="ECO:0007669"/>
    <property type="project" value="UniProtKB-KW"/>
</dbReference>
<name>D9PI40_9ZZZZ</name>
<dbReference type="Gene3D" id="2.60.40.4070">
    <property type="match status" value="1"/>
</dbReference>